<dbReference type="Gene3D" id="1.20.1180.10">
    <property type="entry name" value="Udp N-acetylglucosamine O-acyltransferase, C-terminal domain"/>
    <property type="match status" value="1"/>
</dbReference>
<organism evidence="7 8">
    <name type="scientific">Thermoanaerobaculum aquaticum</name>
    <dbReference type="NCBI Taxonomy" id="1312852"/>
    <lineage>
        <taxon>Bacteria</taxon>
        <taxon>Pseudomonadati</taxon>
        <taxon>Acidobacteriota</taxon>
        <taxon>Thermoanaerobaculia</taxon>
        <taxon>Thermoanaerobaculales</taxon>
        <taxon>Thermoanaerobaculaceae</taxon>
        <taxon>Thermoanaerobaculum</taxon>
    </lineage>
</organism>
<feature type="domain" description="UDP N-acetylglucosamine O-acyltransferase C-terminal" evidence="6">
    <location>
        <begin position="176"/>
        <end position="258"/>
    </location>
</feature>
<dbReference type="PIRSF" id="PIRSF000456">
    <property type="entry name" value="UDP-GlcNAc_acltr"/>
    <property type="match status" value="1"/>
</dbReference>
<reference evidence="7 8" key="1">
    <citation type="submission" date="2014-04" db="EMBL/GenBank/DDBJ databases">
        <title>The Genome Sequence of Thermoanaerobaculum aquaticum MP-01, The First Cultivated Group 23 Acidobacterium.</title>
        <authorList>
            <person name="Stamps B.W."/>
            <person name="Losey N.A."/>
            <person name="Lawson P.A."/>
            <person name="Stevenson B.S."/>
        </authorList>
    </citation>
    <scope>NUCLEOTIDE SEQUENCE [LARGE SCALE GENOMIC DNA]</scope>
    <source>
        <strain evidence="7 8">MP-01</strain>
    </source>
</reference>
<dbReference type="Pfam" id="PF13720">
    <property type="entry name" value="Acetyltransf_11"/>
    <property type="match status" value="1"/>
</dbReference>
<dbReference type="InterPro" id="IPR029098">
    <property type="entry name" value="Acetyltransf_C"/>
</dbReference>
<comment type="caution">
    <text evidence="7">The sequence shown here is derived from an EMBL/GenBank/DDBJ whole genome shotgun (WGS) entry which is preliminary data.</text>
</comment>
<evidence type="ECO:0000313" key="8">
    <source>
        <dbReference type="Proteomes" id="UP000027284"/>
    </source>
</evidence>
<name>A0A062XM61_9BACT</name>
<dbReference type="EMBL" id="JMFG01000020">
    <property type="protein sequence ID" value="KDA53662.1"/>
    <property type="molecule type" value="Genomic_DNA"/>
</dbReference>
<dbReference type="PANTHER" id="PTHR43480">
    <property type="entry name" value="ACYL-[ACYL-CARRIER-PROTEIN]--UDP-N-ACETYLGLUCOSAMINE O-ACYLTRANSFERASE"/>
    <property type="match status" value="1"/>
</dbReference>
<keyword evidence="8" id="KW-1185">Reference proteome</keyword>
<dbReference type="NCBIfam" id="TIGR01852">
    <property type="entry name" value="lipid_A_lpxA"/>
    <property type="match status" value="1"/>
</dbReference>
<protein>
    <submittedName>
        <fullName evidence="7">UDP-N-acetylglucosamine acyltransferase</fullName>
    </submittedName>
</protein>
<dbReference type="SUPFAM" id="SSF51161">
    <property type="entry name" value="Trimeric LpxA-like enzymes"/>
    <property type="match status" value="1"/>
</dbReference>
<gene>
    <name evidence="7" type="ORF">EG19_05540</name>
</gene>
<dbReference type="InterPro" id="IPR037157">
    <property type="entry name" value="Acetyltransf_C_sf"/>
</dbReference>
<dbReference type="GO" id="GO:0016020">
    <property type="term" value="C:membrane"/>
    <property type="evidence" value="ECO:0007669"/>
    <property type="project" value="GOC"/>
</dbReference>
<dbReference type="NCBIfam" id="NF003657">
    <property type="entry name" value="PRK05289.1"/>
    <property type="match status" value="1"/>
</dbReference>
<dbReference type="OrthoDB" id="9782926at2"/>
<evidence type="ECO:0000259" key="6">
    <source>
        <dbReference type="Pfam" id="PF13720"/>
    </source>
</evidence>
<keyword evidence="4" id="KW-0443">Lipid metabolism</keyword>
<dbReference type="CDD" id="cd03351">
    <property type="entry name" value="LbH_UDP-GlcNAc_AT"/>
    <property type="match status" value="1"/>
</dbReference>
<keyword evidence="2" id="KW-0441">Lipid A biosynthesis</keyword>
<sequence>MARIHPTAMVDPRAELADDVEIGPYVVIDGEVRLGSGCVVGPFCRLEGPTVIAEGNRFTSHCSIGAPPQDLSYRGEPTRLEIGPGNWFREFVTVHRGTTKGGGVTRIGGYGLFMAGAHVAHDCQVGNHVIFANGGTLAGHVEVGDYATIGAFSAVHQFCRVGPYAFLGGFTVATKDCLPFMRTVGSRPARCFGPNTIGLERKGFAPERREALKKAWRILHNPKLTTSEAVAKIAAELGDQPDVALLLEFIRSSQRGVILARG</sequence>
<accession>A0A062XM61</accession>
<keyword evidence="1" id="KW-0444">Lipid biosynthesis</keyword>
<evidence type="ECO:0000256" key="4">
    <source>
        <dbReference type="ARBA" id="ARBA00023098"/>
    </source>
</evidence>
<dbReference type="PANTHER" id="PTHR43480:SF1">
    <property type="entry name" value="ACYL-[ACYL-CARRIER-PROTEIN]--UDP-N-ACETYLGLUCOSAMINE O-ACYLTRANSFERASE, MITOCHONDRIAL-RELATED"/>
    <property type="match status" value="1"/>
</dbReference>
<dbReference type="InterPro" id="IPR010137">
    <property type="entry name" value="Lipid_A_LpxA"/>
</dbReference>
<evidence type="ECO:0000256" key="1">
    <source>
        <dbReference type="ARBA" id="ARBA00022516"/>
    </source>
</evidence>
<evidence type="ECO:0000256" key="2">
    <source>
        <dbReference type="ARBA" id="ARBA00022556"/>
    </source>
</evidence>
<dbReference type="RefSeq" id="WP_038049539.1">
    <property type="nucleotide sequence ID" value="NZ_JMFG01000020.1"/>
</dbReference>
<dbReference type="GO" id="GO:0008780">
    <property type="term" value="F:acyl-[acyl-carrier-protein]-UDP-N-acetylglucosamine O-acyltransferase activity"/>
    <property type="evidence" value="ECO:0007669"/>
    <property type="project" value="InterPro"/>
</dbReference>
<evidence type="ECO:0000256" key="5">
    <source>
        <dbReference type="ARBA" id="ARBA00023315"/>
    </source>
</evidence>
<evidence type="ECO:0000256" key="3">
    <source>
        <dbReference type="ARBA" id="ARBA00022679"/>
    </source>
</evidence>
<proteinExistence type="predicted"/>
<evidence type="ECO:0000313" key="7">
    <source>
        <dbReference type="EMBL" id="KDA53662.1"/>
    </source>
</evidence>
<dbReference type="Gene3D" id="2.160.10.10">
    <property type="entry name" value="Hexapeptide repeat proteins"/>
    <property type="match status" value="1"/>
</dbReference>
<dbReference type="STRING" id="1312852.EG19_05540"/>
<dbReference type="InterPro" id="IPR011004">
    <property type="entry name" value="Trimer_LpxA-like_sf"/>
</dbReference>
<keyword evidence="5 7" id="KW-0012">Acyltransferase</keyword>
<dbReference type="GO" id="GO:0009245">
    <property type="term" value="P:lipid A biosynthetic process"/>
    <property type="evidence" value="ECO:0007669"/>
    <property type="project" value="UniProtKB-KW"/>
</dbReference>
<keyword evidence="3 7" id="KW-0808">Transferase</keyword>
<dbReference type="Proteomes" id="UP000027284">
    <property type="component" value="Unassembled WGS sequence"/>
</dbReference>
<dbReference type="AlphaFoldDB" id="A0A062XM61"/>